<gene>
    <name evidence="1" type="ORF">EYF80_010649</name>
</gene>
<accession>A0A4Z2ILP2</accession>
<evidence type="ECO:0000313" key="1">
    <source>
        <dbReference type="EMBL" id="TNN78970.1"/>
    </source>
</evidence>
<keyword evidence="2" id="KW-1185">Reference proteome</keyword>
<comment type="caution">
    <text evidence="1">The sequence shown here is derived from an EMBL/GenBank/DDBJ whole genome shotgun (WGS) entry which is preliminary data.</text>
</comment>
<sequence>MTKVLHIPSPSPKSPSFCLREGIPYRTGYRRADLTLCRLGPNAAAADAKLVKELLLIRRQEDVQGLSFLLEPAEGTLEAGNSSTAALSF</sequence>
<name>A0A4Z2ILP2_9TELE</name>
<organism evidence="1 2">
    <name type="scientific">Liparis tanakae</name>
    <name type="common">Tanaka's snailfish</name>
    <dbReference type="NCBI Taxonomy" id="230148"/>
    <lineage>
        <taxon>Eukaryota</taxon>
        <taxon>Metazoa</taxon>
        <taxon>Chordata</taxon>
        <taxon>Craniata</taxon>
        <taxon>Vertebrata</taxon>
        <taxon>Euteleostomi</taxon>
        <taxon>Actinopterygii</taxon>
        <taxon>Neopterygii</taxon>
        <taxon>Teleostei</taxon>
        <taxon>Neoteleostei</taxon>
        <taxon>Acanthomorphata</taxon>
        <taxon>Eupercaria</taxon>
        <taxon>Perciformes</taxon>
        <taxon>Cottioidei</taxon>
        <taxon>Cottales</taxon>
        <taxon>Liparidae</taxon>
        <taxon>Liparis</taxon>
    </lineage>
</organism>
<protein>
    <submittedName>
        <fullName evidence="1">Uncharacterized protein</fullName>
    </submittedName>
</protein>
<dbReference type="EMBL" id="SRLO01000068">
    <property type="protein sequence ID" value="TNN78970.1"/>
    <property type="molecule type" value="Genomic_DNA"/>
</dbReference>
<dbReference type="Proteomes" id="UP000314294">
    <property type="component" value="Unassembled WGS sequence"/>
</dbReference>
<proteinExistence type="predicted"/>
<evidence type="ECO:0000313" key="2">
    <source>
        <dbReference type="Proteomes" id="UP000314294"/>
    </source>
</evidence>
<reference evidence="1 2" key="1">
    <citation type="submission" date="2019-03" db="EMBL/GenBank/DDBJ databases">
        <title>First draft genome of Liparis tanakae, snailfish: a comprehensive survey of snailfish specific genes.</title>
        <authorList>
            <person name="Kim W."/>
            <person name="Song I."/>
            <person name="Jeong J.-H."/>
            <person name="Kim D."/>
            <person name="Kim S."/>
            <person name="Ryu S."/>
            <person name="Song J.Y."/>
            <person name="Lee S.K."/>
        </authorList>
    </citation>
    <scope>NUCLEOTIDE SEQUENCE [LARGE SCALE GENOMIC DNA]</scope>
    <source>
        <tissue evidence="1">Muscle</tissue>
    </source>
</reference>
<dbReference type="AlphaFoldDB" id="A0A4Z2ILP2"/>